<comment type="similarity">
    <text evidence="5 14">In the C-terminal section; belongs to the HTP reductase family.</text>
</comment>
<dbReference type="InterPro" id="IPR004794">
    <property type="entry name" value="Eubact_RibD"/>
</dbReference>
<dbReference type="GO" id="GO:0008270">
    <property type="term" value="F:zinc ion binding"/>
    <property type="evidence" value="ECO:0007669"/>
    <property type="project" value="InterPro"/>
</dbReference>
<dbReference type="Pfam" id="PF01872">
    <property type="entry name" value="RibD_C"/>
    <property type="match status" value="1"/>
</dbReference>
<dbReference type="PANTHER" id="PTHR38011">
    <property type="entry name" value="DIHYDROFOLATE REDUCTASE FAMILY PROTEIN (AFU_ORTHOLOGUE AFUA_8G06820)"/>
    <property type="match status" value="1"/>
</dbReference>
<feature type="binding site" evidence="17">
    <location>
        <position position="72"/>
    </location>
    <ligand>
        <name>Zn(2+)</name>
        <dbReference type="ChEBI" id="CHEBI:29105"/>
        <note>catalytic</note>
    </ligand>
</feature>
<sequence length="324" mass="34200">MRRAITQADRVRHLTSPNPWVGAILRTRDGREFAGATEPPPGRHAEQVVLDAARAGGADVTGATVWVTLEPCDHHGRTAPCTEALIGAGVARVVFAVGDPDPRVDGRGAARLRAAGIAVTEGVCTDRATDQLRPYLTHRRTGRPFVIMKLAASLDGRIAAADGSSRWVTGDAARAEAHRLRAQCDAVLVGAGTVRTDDPELTVRAVAGRDPLRVVLGRAPAGARVHPCLELSGPLPGVLDDLGRRGVLQLLVEGGSRVAHDFHRAGLVDRYLMHLAPALFGGDDAAPLFRGSGARSIDEVWRGRIAGVRHLGGDLVVELEKGVA</sequence>
<feature type="binding site" evidence="17">
    <location>
        <position position="81"/>
    </location>
    <ligand>
        <name>Zn(2+)</name>
        <dbReference type="ChEBI" id="CHEBI:29105"/>
        <note>catalytic</note>
    </ligand>
</feature>
<keyword evidence="8 14" id="KW-0862">Zinc</keyword>
<evidence type="ECO:0000256" key="6">
    <source>
        <dbReference type="ARBA" id="ARBA00022619"/>
    </source>
</evidence>
<name>A0A7Z0D793_9ACTN</name>
<evidence type="ECO:0000256" key="4">
    <source>
        <dbReference type="ARBA" id="ARBA00005259"/>
    </source>
</evidence>
<protein>
    <recommendedName>
        <fullName evidence="14">Riboflavin biosynthesis protein RibD</fullName>
    </recommendedName>
    <domain>
        <recommendedName>
            <fullName evidence="14">Diaminohydroxyphosphoribosylaminopyrimidine deaminase</fullName>
            <shortName evidence="14">DRAP deaminase</shortName>
            <ecNumber evidence="14">3.5.4.26</ecNumber>
        </recommendedName>
        <alternativeName>
            <fullName evidence="14">Riboflavin-specific deaminase</fullName>
        </alternativeName>
    </domain>
    <domain>
        <recommendedName>
            <fullName evidence="14">5-amino-6-(5-phosphoribosylamino)uracil reductase</fullName>
            <ecNumber evidence="14">1.1.1.193</ecNumber>
        </recommendedName>
        <alternativeName>
            <fullName evidence="14">HTP reductase</fullName>
        </alternativeName>
    </domain>
</protein>
<dbReference type="InterPro" id="IPR024072">
    <property type="entry name" value="DHFR-like_dom_sf"/>
</dbReference>
<dbReference type="InterPro" id="IPR002734">
    <property type="entry name" value="RibDG_C"/>
</dbReference>
<evidence type="ECO:0000256" key="9">
    <source>
        <dbReference type="ARBA" id="ARBA00022857"/>
    </source>
</evidence>
<dbReference type="InterPro" id="IPR050765">
    <property type="entry name" value="Riboflavin_Biosynth_HTPR"/>
</dbReference>
<keyword evidence="20" id="KW-1185">Reference proteome</keyword>
<comment type="pathway">
    <text evidence="3 14">Cofactor biosynthesis; riboflavin biosynthesis; 5-amino-6-(D-ribitylamino)uracil from GTP: step 3/4.</text>
</comment>
<dbReference type="UniPathway" id="UPA00275">
    <property type="reaction ID" value="UER00401"/>
</dbReference>
<dbReference type="Gene3D" id="3.40.430.10">
    <property type="entry name" value="Dihydrofolate Reductase, subunit A"/>
    <property type="match status" value="2"/>
</dbReference>
<evidence type="ECO:0000256" key="3">
    <source>
        <dbReference type="ARBA" id="ARBA00004910"/>
    </source>
</evidence>
<evidence type="ECO:0000256" key="7">
    <source>
        <dbReference type="ARBA" id="ARBA00022723"/>
    </source>
</evidence>
<reference evidence="19 20" key="1">
    <citation type="submission" date="2020-07" db="EMBL/GenBank/DDBJ databases">
        <title>Sequencing the genomes of 1000 actinobacteria strains.</title>
        <authorList>
            <person name="Klenk H.-P."/>
        </authorList>
    </citation>
    <scope>NUCLEOTIDE SEQUENCE [LARGE SCALE GENOMIC DNA]</scope>
    <source>
        <strain evidence="19 20">DSM 103164</strain>
    </source>
</reference>
<dbReference type="SUPFAM" id="SSF53597">
    <property type="entry name" value="Dihydrofolate reductase-like"/>
    <property type="match status" value="1"/>
</dbReference>
<dbReference type="GO" id="GO:0008703">
    <property type="term" value="F:5-amino-6-(5-phosphoribosylamino)uracil reductase activity"/>
    <property type="evidence" value="ECO:0007669"/>
    <property type="project" value="UniProtKB-EC"/>
</dbReference>
<feature type="domain" description="CMP/dCMP-type deaminase" evidence="18">
    <location>
        <begin position="1"/>
        <end position="120"/>
    </location>
</feature>
<feature type="binding site" evidence="16">
    <location>
        <position position="197"/>
    </location>
    <ligand>
        <name>NADP(+)</name>
        <dbReference type="ChEBI" id="CHEBI:58349"/>
    </ligand>
</feature>
<dbReference type="EC" id="3.5.4.26" evidence="14"/>
<evidence type="ECO:0000256" key="14">
    <source>
        <dbReference type="PIRNR" id="PIRNR006769"/>
    </source>
</evidence>
<dbReference type="InterPro" id="IPR016193">
    <property type="entry name" value="Cytidine_deaminase-like"/>
</dbReference>
<feature type="binding site" evidence="16">
    <location>
        <position position="253"/>
    </location>
    <ligand>
        <name>substrate</name>
    </ligand>
</feature>
<dbReference type="Proteomes" id="UP000527616">
    <property type="component" value="Unassembled WGS sequence"/>
</dbReference>
<feature type="binding site" evidence="16">
    <location>
        <position position="204"/>
    </location>
    <ligand>
        <name>substrate</name>
    </ligand>
</feature>
<keyword evidence="14 19" id="KW-0378">Hydrolase</keyword>
<comment type="cofactor">
    <cofactor evidence="14 17">
        <name>Zn(2+)</name>
        <dbReference type="ChEBI" id="CHEBI:29105"/>
    </cofactor>
    <text evidence="14 17">Binds 1 zinc ion.</text>
</comment>
<dbReference type="InterPro" id="IPR016192">
    <property type="entry name" value="APOBEC/CMP_deaminase_Zn-bd"/>
</dbReference>
<dbReference type="SUPFAM" id="SSF53927">
    <property type="entry name" value="Cytidine deaminase-like"/>
    <property type="match status" value="1"/>
</dbReference>
<dbReference type="EMBL" id="JACBZS010000001">
    <property type="protein sequence ID" value="NYI70169.1"/>
    <property type="molecule type" value="Genomic_DNA"/>
</dbReference>
<dbReference type="PIRSF" id="PIRSF006769">
    <property type="entry name" value="RibD"/>
    <property type="match status" value="1"/>
</dbReference>
<comment type="catalytic activity">
    <reaction evidence="13 14">
        <text>2,5-diamino-6-hydroxy-4-(5-phosphoribosylamino)-pyrimidine + H2O + H(+) = 5-amino-6-(5-phospho-D-ribosylamino)uracil + NH4(+)</text>
        <dbReference type="Rhea" id="RHEA:21868"/>
        <dbReference type="ChEBI" id="CHEBI:15377"/>
        <dbReference type="ChEBI" id="CHEBI:15378"/>
        <dbReference type="ChEBI" id="CHEBI:28938"/>
        <dbReference type="ChEBI" id="CHEBI:58453"/>
        <dbReference type="ChEBI" id="CHEBI:58614"/>
        <dbReference type="EC" id="3.5.4.26"/>
    </reaction>
</comment>
<evidence type="ECO:0000256" key="16">
    <source>
        <dbReference type="PIRSR" id="PIRSR006769-2"/>
    </source>
</evidence>
<feature type="binding site" evidence="16">
    <location>
        <position position="181"/>
    </location>
    <ligand>
        <name>substrate</name>
    </ligand>
</feature>
<dbReference type="NCBIfam" id="TIGR00326">
    <property type="entry name" value="eubact_ribD"/>
    <property type="match status" value="1"/>
</dbReference>
<evidence type="ECO:0000256" key="10">
    <source>
        <dbReference type="ARBA" id="ARBA00023002"/>
    </source>
</evidence>
<evidence type="ECO:0000313" key="19">
    <source>
        <dbReference type="EMBL" id="NYI70169.1"/>
    </source>
</evidence>
<evidence type="ECO:0000256" key="1">
    <source>
        <dbReference type="ARBA" id="ARBA00002151"/>
    </source>
</evidence>
<evidence type="ECO:0000256" key="17">
    <source>
        <dbReference type="PIRSR" id="PIRSR006769-3"/>
    </source>
</evidence>
<evidence type="ECO:0000313" key="20">
    <source>
        <dbReference type="Proteomes" id="UP000527616"/>
    </source>
</evidence>
<dbReference type="GO" id="GO:0009231">
    <property type="term" value="P:riboflavin biosynthetic process"/>
    <property type="evidence" value="ECO:0007669"/>
    <property type="project" value="UniProtKB-UniPathway"/>
</dbReference>
<dbReference type="InterPro" id="IPR002125">
    <property type="entry name" value="CMP_dCMP_dom"/>
</dbReference>
<evidence type="ECO:0000256" key="11">
    <source>
        <dbReference type="ARBA" id="ARBA00023268"/>
    </source>
</evidence>
<dbReference type="CDD" id="cd01284">
    <property type="entry name" value="Riboflavin_deaminase-reductase"/>
    <property type="match status" value="1"/>
</dbReference>
<feature type="binding site" evidence="16">
    <location>
        <position position="167"/>
    </location>
    <ligand>
        <name>substrate</name>
    </ligand>
</feature>
<feature type="binding site" evidence="17">
    <location>
        <position position="44"/>
    </location>
    <ligand>
        <name>Zn(2+)</name>
        <dbReference type="ChEBI" id="CHEBI:29105"/>
        <note>catalytic</note>
    </ligand>
</feature>
<keyword evidence="7 14" id="KW-0479">Metal-binding</keyword>
<keyword evidence="6 14" id="KW-0686">Riboflavin biosynthesis</keyword>
<evidence type="ECO:0000256" key="12">
    <source>
        <dbReference type="ARBA" id="ARBA00049861"/>
    </source>
</evidence>
<evidence type="ECO:0000256" key="8">
    <source>
        <dbReference type="ARBA" id="ARBA00022833"/>
    </source>
</evidence>
<comment type="catalytic activity">
    <reaction evidence="12 14">
        <text>5-amino-6-(5-phospho-D-ribitylamino)uracil + NADP(+) = 5-amino-6-(5-phospho-D-ribosylamino)uracil + NADPH + H(+)</text>
        <dbReference type="Rhea" id="RHEA:17845"/>
        <dbReference type="ChEBI" id="CHEBI:15378"/>
        <dbReference type="ChEBI" id="CHEBI:57783"/>
        <dbReference type="ChEBI" id="CHEBI:58349"/>
        <dbReference type="ChEBI" id="CHEBI:58421"/>
        <dbReference type="ChEBI" id="CHEBI:58453"/>
        <dbReference type="EC" id="1.1.1.193"/>
    </reaction>
</comment>
<gene>
    <name evidence="19" type="ORF">GGQ54_000729</name>
</gene>
<dbReference type="EC" id="1.1.1.193" evidence="14"/>
<feature type="binding site" evidence="16">
    <location>
        <position position="201"/>
    </location>
    <ligand>
        <name>substrate</name>
    </ligand>
</feature>
<feature type="binding site" evidence="16">
    <location>
        <position position="193"/>
    </location>
    <ligand>
        <name>NADP(+)</name>
        <dbReference type="ChEBI" id="CHEBI:58349"/>
    </ligand>
</feature>
<dbReference type="GO" id="GO:0008835">
    <property type="term" value="F:diaminohydroxyphosphoribosylaminopyrimidine deaminase activity"/>
    <property type="evidence" value="ECO:0007669"/>
    <property type="project" value="UniProtKB-EC"/>
</dbReference>
<dbReference type="Gene3D" id="3.40.140.10">
    <property type="entry name" value="Cytidine Deaminase, domain 2"/>
    <property type="match status" value="1"/>
</dbReference>
<dbReference type="AlphaFoldDB" id="A0A7Z0D793"/>
<feature type="binding site" evidence="16">
    <location>
        <position position="151"/>
    </location>
    <ligand>
        <name>NADP(+)</name>
        <dbReference type="ChEBI" id="CHEBI:58349"/>
    </ligand>
</feature>
<feature type="binding site" evidence="16">
    <location>
        <position position="165"/>
    </location>
    <ligand>
        <name>substrate</name>
    </ligand>
</feature>
<dbReference type="PROSITE" id="PS00903">
    <property type="entry name" value="CYT_DCMP_DEAMINASES_1"/>
    <property type="match status" value="1"/>
</dbReference>
<keyword evidence="10 14" id="KW-0560">Oxidoreductase</keyword>
<comment type="function">
    <text evidence="1 14">Converts 2,5-diamino-6-(ribosylamino)-4(3h)-pyrimidinone 5'-phosphate into 5-amino-6-(ribosylamino)-2,4(1h,3h)-pyrimidinedione 5'-phosphate.</text>
</comment>
<evidence type="ECO:0000256" key="13">
    <source>
        <dbReference type="ARBA" id="ARBA00049886"/>
    </source>
</evidence>
<comment type="caution">
    <text evidence="19">The sequence shown here is derived from an EMBL/GenBank/DDBJ whole genome shotgun (WGS) entry which is preliminary data.</text>
</comment>
<proteinExistence type="inferred from homology"/>
<comment type="similarity">
    <text evidence="4 14">In the N-terminal section; belongs to the cytidine and deoxycytidylate deaminase family.</text>
</comment>
<keyword evidence="9 14" id="KW-0521">NADP</keyword>
<comment type="pathway">
    <text evidence="2 14">Cofactor biosynthesis; riboflavin biosynthesis; 5-amino-6-(D-ribitylamino)uracil from GTP: step 2/4.</text>
</comment>
<keyword evidence="11" id="KW-0511">Multifunctional enzyme</keyword>
<feature type="active site" description="Proton donor" evidence="15">
    <location>
        <position position="46"/>
    </location>
</feature>
<dbReference type="PANTHER" id="PTHR38011:SF7">
    <property type="entry name" value="2,5-DIAMINO-6-RIBOSYLAMINO-4(3H)-PYRIMIDINONE 5'-PHOSPHATE REDUCTASE"/>
    <property type="match status" value="1"/>
</dbReference>
<dbReference type="PROSITE" id="PS51747">
    <property type="entry name" value="CYT_DCMP_DEAMINASES_2"/>
    <property type="match status" value="1"/>
</dbReference>
<evidence type="ECO:0000259" key="18">
    <source>
        <dbReference type="PROSITE" id="PS51747"/>
    </source>
</evidence>
<evidence type="ECO:0000256" key="2">
    <source>
        <dbReference type="ARBA" id="ARBA00004882"/>
    </source>
</evidence>
<dbReference type="Pfam" id="PF00383">
    <property type="entry name" value="dCMP_cyt_deam_1"/>
    <property type="match status" value="1"/>
</dbReference>
<accession>A0A7Z0D793</accession>
<evidence type="ECO:0000256" key="15">
    <source>
        <dbReference type="PIRSR" id="PIRSR006769-1"/>
    </source>
</evidence>
<organism evidence="19 20">
    <name type="scientific">Naumannella cuiyingiana</name>
    <dbReference type="NCBI Taxonomy" id="1347891"/>
    <lineage>
        <taxon>Bacteria</taxon>
        <taxon>Bacillati</taxon>
        <taxon>Actinomycetota</taxon>
        <taxon>Actinomycetes</taxon>
        <taxon>Propionibacteriales</taxon>
        <taxon>Propionibacteriaceae</taxon>
        <taxon>Naumannella</taxon>
    </lineage>
</organism>
<evidence type="ECO:0000256" key="5">
    <source>
        <dbReference type="ARBA" id="ARBA00007417"/>
    </source>
</evidence>